<dbReference type="InterPro" id="IPR051534">
    <property type="entry name" value="CBASS_pafABC_assoc_protein"/>
</dbReference>
<dbReference type="PANTHER" id="PTHR34580:SF9">
    <property type="entry name" value="SLL5097 PROTEIN"/>
    <property type="match status" value="1"/>
</dbReference>
<gene>
    <name evidence="3" type="ordered locus">Halhy_3714</name>
</gene>
<feature type="domain" description="WCX" evidence="2">
    <location>
        <begin position="256"/>
        <end position="330"/>
    </location>
</feature>
<dbReference type="STRING" id="760192.Halhy_3714"/>
<organism evidence="3 4">
    <name type="scientific">Haliscomenobacter hydrossis (strain ATCC 27775 / DSM 1100 / LMG 10767 / O)</name>
    <dbReference type="NCBI Taxonomy" id="760192"/>
    <lineage>
        <taxon>Bacteria</taxon>
        <taxon>Pseudomonadati</taxon>
        <taxon>Bacteroidota</taxon>
        <taxon>Saprospiria</taxon>
        <taxon>Saprospirales</taxon>
        <taxon>Haliscomenobacteraceae</taxon>
        <taxon>Haliscomenobacter</taxon>
    </lineage>
</organism>
<name>F4KZZ6_HALH1</name>
<evidence type="ECO:0000313" key="3">
    <source>
        <dbReference type="EMBL" id="AEE51566.1"/>
    </source>
</evidence>
<reference evidence="3 4" key="1">
    <citation type="journal article" date="2011" name="Stand. Genomic Sci.">
        <title>Complete genome sequence of Haliscomenobacter hydrossis type strain (O).</title>
        <authorList>
            <consortium name="US DOE Joint Genome Institute (JGI-PGF)"/>
            <person name="Daligault H."/>
            <person name="Lapidus A."/>
            <person name="Zeytun A."/>
            <person name="Nolan M."/>
            <person name="Lucas S."/>
            <person name="Del Rio T.G."/>
            <person name="Tice H."/>
            <person name="Cheng J.F."/>
            <person name="Tapia R."/>
            <person name="Han C."/>
            <person name="Goodwin L."/>
            <person name="Pitluck S."/>
            <person name="Liolios K."/>
            <person name="Pagani I."/>
            <person name="Ivanova N."/>
            <person name="Huntemann M."/>
            <person name="Mavromatis K."/>
            <person name="Mikhailova N."/>
            <person name="Pati A."/>
            <person name="Chen A."/>
            <person name="Palaniappan K."/>
            <person name="Land M."/>
            <person name="Hauser L."/>
            <person name="Brambilla E.M."/>
            <person name="Rohde M."/>
            <person name="Verbarg S."/>
            <person name="Goker M."/>
            <person name="Bristow J."/>
            <person name="Eisen J.A."/>
            <person name="Markowitz V."/>
            <person name="Hugenholtz P."/>
            <person name="Kyrpides N.C."/>
            <person name="Klenk H.P."/>
            <person name="Woyke T."/>
        </authorList>
    </citation>
    <scope>NUCLEOTIDE SEQUENCE [LARGE SCALE GENOMIC DNA]</scope>
    <source>
        <strain evidence="4">ATCC 27775 / DSM 1100 / LMG 10767 / O</strain>
    </source>
</reference>
<dbReference type="InterPro" id="IPR057727">
    <property type="entry name" value="WCX_dom"/>
</dbReference>
<sequence>MSVNKNAYIRYQVLDRCFRNPGRRYFWEDLLAECNHALYEFNGLNSQIQRRQLFEDIKFMESEQGWSIPLERFREGRKAYYRYADFSFSINNQPINETEAHQLRSAMMVLSRMKGMPQFEWLNELIPRLEQSFGTTKPGKEFMAFSNNEFLRGIGWLEELFHAVLYEKVLKIDYQSFRKNDLLQFTLHPYFLKQYNNRWFVFGYNPAFAEISNLALDRIEHIEELKTPYLENKFVDFDEYFEDIIGVTRPKEATLETIQLVISSQLAPYILTKPLHGSQKKLNQDENGLTLQIEVIPNYELEQLILSYGEGIQVKSPEYLREKIKTRLQASVDHYRQ</sequence>
<dbReference type="Pfam" id="PF25583">
    <property type="entry name" value="WCX"/>
    <property type="match status" value="1"/>
</dbReference>
<keyword evidence="4" id="KW-1185">Reference proteome</keyword>
<evidence type="ECO:0000259" key="1">
    <source>
        <dbReference type="Pfam" id="PF13280"/>
    </source>
</evidence>
<dbReference type="PANTHER" id="PTHR34580">
    <property type="match status" value="1"/>
</dbReference>
<feature type="domain" description="WYL" evidence="1">
    <location>
        <begin position="157"/>
        <end position="223"/>
    </location>
</feature>
<evidence type="ECO:0000259" key="2">
    <source>
        <dbReference type="Pfam" id="PF25583"/>
    </source>
</evidence>
<dbReference type="RefSeq" id="WP_013766105.1">
    <property type="nucleotide sequence ID" value="NC_015510.1"/>
</dbReference>
<dbReference type="AlphaFoldDB" id="F4KZZ6"/>
<proteinExistence type="predicted"/>
<accession>F4KZZ6</accession>
<reference key="2">
    <citation type="submission" date="2011-04" db="EMBL/GenBank/DDBJ databases">
        <title>Complete sequence of chromosome of Haliscomenobacter hydrossis DSM 1100.</title>
        <authorList>
            <consortium name="US DOE Joint Genome Institute (JGI-PGF)"/>
            <person name="Lucas S."/>
            <person name="Han J."/>
            <person name="Lapidus A."/>
            <person name="Bruce D."/>
            <person name="Goodwin L."/>
            <person name="Pitluck S."/>
            <person name="Peters L."/>
            <person name="Kyrpides N."/>
            <person name="Mavromatis K."/>
            <person name="Ivanova N."/>
            <person name="Ovchinnikova G."/>
            <person name="Pagani I."/>
            <person name="Daligault H."/>
            <person name="Detter J.C."/>
            <person name="Han C."/>
            <person name="Land M."/>
            <person name="Hauser L."/>
            <person name="Markowitz V."/>
            <person name="Cheng J.-F."/>
            <person name="Hugenholtz P."/>
            <person name="Woyke T."/>
            <person name="Wu D."/>
            <person name="Verbarg S."/>
            <person name="Frueling A."/>
            <person name="Brambilla E."/>
            <person name="Klenk H.-P."/>
            <person name="Eisen J.A."/>
        </authorList>
    </citation>
    <scope>NUCLEOTIDE SEQUENCE</scope>
    <source>
        <strain>DSM 1100</strain>
    </source>
</reference>
<protein>
    <submittedName>
        <fullName evidence="3">Uncharacterized protein</fullName>
    </submittedName>
</protein>
<dbReference type="Pfam" id="PF13280">
    <property type="entry name" value="WYL"/>
    <property type="match status" value="1"/>
</dbReference>
<dbReference type="OrthoDB" id="43316at2"/>
<dbReference type="KEGG" id="hhy:Halhy_3714"/>
<dbReference type="HOGENOM" id="CLU_041141_6_0_10"/>
<evidence type="ECO:0000313" key="4">
    <source>
        <dbReference type="Proteomes" id="UP000008461"/>
    </source>
</evidence>
<dbReference type="InterPro" id="IPR026881">
    <property type="entry name" value="WYL_dom"/>
</dbReference>
<dbReference type="PROSITE" id="PS52050">
    <property type="entry name" value="WYL"/>
    <property type="match status" value="1"/>
</dbReference>
<dbReference type="EMBL" id="CP002691">
    <property type="protein sequence ID" value="AEE51566.1"/>
    <property type="molecule type" value="Genomic_DNA"/>
</dbReference>
<dbReference type="eggNOG" id="COG2378">
    <property type="taxonomic scope" value="Bacteria"/>
</dbReference>
<dbReference type="Proteomes" id="UP000008461">
    <property type="component" value="Chromosome"/>
</dbReference>